<dbReference type="InterPro" id="IPR029058">
    <property type="entry name" value="AB_hydrolase_fold"/>
</dbReference>
<evidence type="ECO:0000259" key="3">
    <source>
        <dbReference type="Pfam" id="PF12146"/>
    </source>
</evidence>
<dbReference type="InterPro" id="IPR022742">
    <property type="entry name" value="Hydrolase_4"/>
</dbReference>
<dbReference type="PIRSF" id="PIRSF005211">
    <property type="entry name" value="Ab_hydro_YheT"/>
    <property type="match status" value="1"/>
</dbReference>
<dbReference type="EMBL" id="JAHDYR010000012">
    <property type="protein sequence ID" value="KAG9394867.1"/>
    <property type="molecule type" value="Genomic_DNA"/>
</dbReference>
<evidence type="ECO:0000313" key="5">
    <source>
        <dbReference type="Proteomes" id="UP000717585"/>
    </source>
</evidence>
<dbReference type="PANTHER" id="PTHR10794">
    <property type="entry name" value="ABHYDROLASE DOMAIN-CONTAINING PROTEIN"/>
    <property type="match status" value="1"/>
</dbReference>
<proteinExistence type="inferred from homology"/>
<evidence type="ECO:0000256" key="2">
    <source>
        <dbReference type="PIRSR" id="PIRSR005211-1"/>
    </source>
</evidence>
<dbReference type="Gene3D" id="3.40.50.1820">
    <property type="entry name" value="alpha/beta hydrolase"/>
    <property type="match status" value="1"/>
</dbReference>
<feature type="domain" description="Serine aminopeptidase S33" evidence="3">
    <location>
        <begin position="97"/>
        <end position="335"/>
    </location>
</feature>
<name>A0A8J6E4S1_9EUKA</name>
<gene>
    <name evidence="4" type="ORF">J8273_0074</name>
</gene>
<dbReference type="InterPro" id="IPR012020">
    <property type="entry name" value="ABHD4"/>
</dbReference>
<dbReference type="GO" id="GO:0034338">
    <property type="term" value="F:short-chain carboxylesterase activity"/>
    <property type="evidence" value="ECO:0007669"/>
    <property type="project" value="TreeGrafter"/>
</dbReference>
<dbReference type="Proteomes" id="UP000717585">
    <property type="component" value="Unassembled WGS sequence"/>
</dbReference>
<reference evidence="4" key="1">
    <citation type="submission" date="2021-05" db="EMBL/GenBank/DDBJ databases">
        <title>A free-living protist that lacks canonical eukaryotic 1 DNA replication and segregation systems.</title>
        <authorList>
            <person name="Salas-Leiva D.E."/>
            <person name="Tromer E.C."/>
            <person name="Curtis B.A."/>
            <person name="Jerlstrom-Hultqvist J."/>
            <person name="Kolisko M."/>
            <person name="Yi Z."/>
            <person name="Salas-Leiva J.S."/>
            <person name="Gallot-Lavallee L."/>
            <person name="Kops G.J.P.L."/>
            <person name="Archibald J.M."/>
            <person name="Simpson A.G.B."/>
            <person name="Roger A.J."/>
        </authorList>
    </citation>
    <scope>NUCLEOTIDE SEQUENCE</scope>
    <source>
        <strain evidence="4">BICM</strain>
    </source>
</reference>
<protein>
    <submittedName>
        <fullName evidence="4">Alpha/beta hydrolase family</fullName>
    </submittedName>
</protein>
<dbReference type="SUPFAM" id="SSF53474">
    <property type="entry name" value="alpha/beta-Hydrolases"/>
    <property type="match status" value="1"/>
</dbReference>
<evidence type="ECO:0000313" key="4">
    <source>
        <dbReference type="EMBL" id="KAG9394867.1"/>
    </source>
</evidence>
<evidence type="ECO:0000256" key="1">
    <source>
        <dbReference type="ARBA" id="ARBA00010884"/>
    </source>
</evidence>
<comment type="caution">
    <text evidence="4">The sequence shown here is derived from an EMBL/GenBank/DDBJ whole genome shotgun (WGS) entry which is preliminary data.</text>
</comment>
<keyword evidence="5" id="KW-1185">Reference proteome</keyword>
<feature type="active site" description="Charge relay system" evidence="2">
    <location>
        <position position="175"/>
    </location>
</feature>
<dbReference type="PANTHER" id="PTHR10794:SF84">
    <property type="entry name" value="ESTERASE_LIPASE_THIOESTERASE FAMILY PROTEIN"/>
    <property type="match status" value="1"/>
</dbReference>
<accession>A0A8J6E4S1</accession>
<dbReference type="OrthoDB" id="247542at2759"/>
<comment type="similarity">
    <text evidence="1">Belongs to the AB hydrolase superfamily. AB hydrolase 4 family.</text>
</comment>
<dbReference type="AlphaFoldDB" id="A0A8J6E4S1"/>
<sequence>MESLIANGAKHFFASGKHLKSPLEMKTPFRLLPVKKARAHLETIVPVIFHNKRVGKNPNLTRFHRFPFQLSDGEYNSLCYFRTPLTDADPLPVDAPVVLLIHGLSGDSTSQYMIASMHMAHRHGWRAIGVDGRGVSTPQTRAKSFSAMCDADLKEVVEHVVEKFPGAPIAVCGWSLGGVIVLRYLRDPHPAVKVGVATSTPLELEKTVDALDNGLSKMYRGGMLDAARGPLLDAVEHGENIGLEECGVTPDIIRKCVGAREFVEEVIAPTFGYPRSRAHEYYRELNARHWKDELVHVPLLIMQAANDPLLSKSDHQLLGSFPVNVQTILFPSGGHLGFWSGWPPKNISIQLLSMFLEANLERSGVVEEEKMADDMADDTELDDEAALVAKSRI</sequence>
<keyword evidence="4" id="KW-0378">Hydrolase</keyword>
<feature type="active site" description="Charge relay system" evidence="2">
    <location>
        <position position="307"/>
    </location>
</feature>
<dbReference type="Pfam" id="PF12146">
    <property type="entry name" value="Hydrolase_4"/>
    <property type="match status" value="1"/>
</dbReference>
<organism evidence="4 5">
    <name type="scientific">Carpediemonas membranifera</name>
    <dbReference type="NCBI Taxonomy" id="201153"/>
    <lineage>
        <taxon>Eukaryota</taxon>
        <taxon>Metamonada</taxon>
        <taxon>Carpediemonas-like organisms</taxon>
        <taxon>Carpediemonas</taxon>
    </lineage>
</organism>
<dbReference type="InterPro" id="IPR050960">
    <property type="entry name" value="AB_hydrolase_4_sf"/>
</dbReference>
<feature type="active site" description="Charge relay system" evidence="2">
    <location>
        <position position="335"/>
    </location>
</feature>
<dbReference type="GO" id="GO:0047372">
    <property type="term" value="F:monoacylglycerol lipase activity"/>
    <property type="evidence" value="ECO:0007669"/>
    <property type="project" value="TreeGrafter"/>
</dbReference>